<dbReference type="EMBL" id="KN837114">
    <property type="protein sequence ID" value="KIJ45008.1"/>
    <property type="molecule type" value="Genomic_DNA"/>
</dbReference>
<gene>
    <name evidence="2" type="ORF">M422DRAFT_251659</name>
</gene>
<dbReference type="GO" id="GO:0003676">
    <property type="term" value="F:nucleic acid binding"/>
    <property type="evidence" value="ECO:0007669"/>
    <property type="project" value="InterPro"/>
</dbReference>
<evidence type="ECO:0000313" key="2">
    <source>
        <dbReference type="EMBL" id="KIJ45008.1"/>
    </source>
</evidence>
<evidence type="ECO:0000313" key="3">
    <source>
        <dbReference type="Proteomes" id="UP000054279"/>
    </source>
</evidence>
<accession>A0A0C9UQ32</accession>
<keyword evidence="3" id="KW-1185">Reference proteome</keyword>
<dbReference type="GO" id="GO:0008270">
    <property type="term" value="F:zinc ion binding"/>
    <property type="evidence" value="ECO:0007669"/>
    <property type="project" value="InterPro"/>
</dbReference>
<protein>
    <recommendedName>
        <fullName evidence="4">CCHC-type domain-containing protein</fullName>
    </recommendedName>
</protein>
<evidence type="ECO:0000256" key="1">
    <source>
        <dbReference type="ARBA" id="ARBA00022664"/>
    </source>
</evidence>
<dbReference type="GO" id="GO:0006397">
    <property type="term" value="P:mRNA processing"/>
    <property type="evidence" value="ECO:0007669"/>
    <property type="project" value="UniProtKB-KW"/>
</dbReference>
<keyword evidence="1" id="KW-0507">mRNA processing</keyword>
<evidence type="ECO:0008006" key="4">
    <source>
        <dbReference type="Google" id="ProtNLM"/>
    </source>
</evidence>
<reference evidence="2 3" key="1">
    <citation type="submission" date="2014-06" db="EMBL/GenBank/DDBJ databases">
        <title>Evolutionary Origins and Diversification of the Mycorrhizal Mutualists.</title>
        <authorList>
            <consortium name="DOE Joint Genome Institute"/>
            <consortium name="Mycorrhizal Genomics Consortium"/>
            <person name="Kohler A."/>
            <person name="Kuo A."/>
            <person name="Nagy L.G."/>
            <person name="Floudas D."/>
            <person name="Copeland A."/>
            <person name="Barry K.W."/>
            <person name="Cichocki N."/>
            <person name="Veneault-Fourrey C."/>
            <person name="LaButti K."/>
            <person name="Lindquist E.A."/>
            <person name="Lipzen A."/>
            <person name="Lundell T."/>
            <person name="Morin E."/>
            <person name="Murat C."/>
            <person name="Riley R."/>
            <person name="Ohm R."/>
            <person name="Sun H."/>
            <person name="Tunlid A."/>
            <person name="Henrissat B."/>
            <person name="Grigoriev I.V."/>
            <person name="Hibbett D.S."/>
            <person name="Martin F."/>
        </authorList>
    </citation>
    <scope>NUCLEOTIDE SEQUENCE [LARGE SCALE GENOMIC DNA]</scope>
    <source>
        <strain evidence="2 3">SS14</strain>
    </source>
</reference>
<dbReference type="HOGENOM" id="CLU_081065_0_0_1"/>
<dbReference type="SUPFAM" id="SSF57756">
    <property type="entry name" value="Retrovirus zinc finger-like domains"/>
    <property type="match status" value="1"/>
</dbReference>
<organism evidence="2 3">
    <name type="scientific">Sphaerobolus stellatus (strain SS14)</name>
    <dbReference type="NCBI Taxonomy" id="990650"/>
    <lineage>
        <taxon>Eukaryota</taxon>
        <taxon>Fungi</taxon>
        <taxon>Dikarya</taxon>
        <taxon>Basidiomycota</taxon>
        <taxon>Agaricomycotina</taxon>
        <taxon>Agaricomycetes</taxon>
        <taxon>Phallomycetidae</taxon>
        <taxon>Geastrales</taxon>
        <taxon>Sphaerobolaceae</taxon>
        <taxon>Sphaerobolus</taxon>
    </lineage>
</organism>
<name>A0A0C9UQ32_SPHS4</name>
<dbReference type="InterPro" id="IPR036875">
    <property type="entry name" value="Znf_CCHC_sf"/>
</dbReference>
<dbReference type="AlphaFoldDB" id="A0A0C9UQ32"/>
<dbReference type="Proteomes" id="UP000054279">
    <property type="component" value="Unassembled WGS sequence"/>
</dbReference>
<proteinExistence type="predicted"/>
<sequence length="138" mass="15348">MKFRKGLSKSLRTQIATSEPAPRLNSLDEWVNTARSLADAWKTNKPSVPIFRPFMSPHPAMFPTPSAPACIPEAPVPMDVDRARGRTTVSNLVCRCCGKIGHIAKFCNADFNIRALTTDKKTELLYQLMADLDMAEQL</sequence>